<protein>
    <submittedName>
        <fullName evidence="6">Type VI secretion system tip protein VgrG</fullName>
    </submittedName>
</protein>
<dbReference type="InterPro" id="IPR006531">
    <property type="entry name" value="Gp5/Vgr_OB"/>
</dbReference>
<dbReference type="Proteomes" id="UP000447355">
    <property type="component" value="Unassembled WGS sequence"/>
</dbReference>
<comment type="caution">
    <text evidence="6">The sequence shown here is derived from an EMBL/GenBank/DDBJ whole genome shotgun (WGS) entry which is preliminary data.</text>
</comment>
<reference evidence="6" key="1">
    <citation type="submission" date="2019-12" db="EMBL/GenBank/DDBJ databases">
        <title>Novel species isolated from a subtropical stream in China.</title>
        <authorList>
            <person name="Lu H."/>
        </authorList>
    </citation>
    <scope>NUCLEOTIDE SEQUENCE [LARGE SCALE GENOMIC DNA]</scope>
    <source>
        <strain evidence="6">FT81W</strain>
    </source>
</reference>
<dbReference type="InterPro" id="IPR037026">
    <property type="entry name" value="Vgr_OB-fold_dom_sf"/>
</dbReference>
<evidence type="ECO:0000256" key="2">
    <source>
        <dbReference type="SAM" id="MobiDB-lite"/>
    </source>
</evidence>
<evidence type="ECO:0000259" key="4">
    <source>
        <dbReference type="Pfam" id="PF10106"/>
    </source>
</evidence>
<dbReference type="InterPro" id="IPR028244">
    <property type="entry name" value="T6SS_Rhs_Vgr_dom"/>
</dbReference>
<dbReference type="NCBIfam" id="TIGR03361">
    <property type="entry name" value="VI_Rhs_Vgr"/>
    <property type="match status" value="1"/>
</dbReference>
<evidence type="ECO:0000259" key="5">
    <source>
        <dbReference type="Pfam" id="PF13296"/>
    </source>
</evidence>
<dbReference type="SUPFAM" id="SSF69279">
    <property type="entry name" value="Phage tail proteins"/>
    <property type="match status" value="2"/>
</dbReference>
<dbReference type="NCBIfam" id="TIGR01646">
    <property type="entry name" value="vgr_GE"/>
    <property type="match status" value="1"/>
</dbReference>
<dbReference type="AlphaFoldDB" id="A0A845GI77"/>
<dbReference type="InterPro" id="IPR006533">
    <property type="entry name" value="T6SS_Vgr_RhsGE"/>
</dbReference>
<dbReference type="Pfam" id="PF05954">
    <property type="entry name" value="Phage_GPD"/>
    <property type="match status" value="1"/>
</dbReference>
<dbReference type="InterPro" id="IPR018769">
    <property type="entry name" value="VgrG2_DUF2345"/>
</dbReference>
<proteinExistence type="inferred from homology"/>
<organism evidence="6 7">
    <name type="scientific">Duganella vulcania</name>
    <dbReference type="NCBI Taxonomy" id="2692166"/>
    <lineage>
        <taxon>Bacteria</taxon>
        <taxon>Pseudomonadati</taxon>
        <taxon>Pseudomonadota</taxon>
        <taxon>Betaproteobacteria</taxon>
        <taxon>Burkholderiales</taxon>
        <taxon>Oxalobacteraceae</taxon>
        <taxon>Telluria group</taxon>
        <taxon>Duganella</taxon>
    </lineage>
</organism>
<evidence type="ECO:0000313" key="7">
    <source>
        <dbReference type="Proteomes" id="UP000447355"/>
    </source>
</evidence>
<evidence type="ECO:0000313" key="6">
    <source>
        <dbReference type="EMBL" id="MYM93994.1"/>
    </source>
</evidence>
<feature type="region of interest" description="Disordered" evidence="2">
    <location>
        <begin position="655"/>
        <end position="679"/>
    </location>
</feature>
<dbReference type="EMBL" id="WWCX01000009">
    <property type="protein sequence ID" value="MYM93994.1"/>
    <property type="molecule type" value="Genomic_DNA"/>
</dbReference>
<dbReference type="Gene3D" id="3.55.50.10">
    <property type="entry name" value="Baseplate protein-like domains"/>
    <property type="match status" value="1"/>
</dbReference>
<dbReference type="Gene3D" id="2.40.50.230">
    <property type="entry name" value="Gp5 N-terminal domain"/>
    <property type="match status" value="1"/>
</dbReference>
<feature type="region of interest" description="Disordered" evidence="2">
    <location>
        <begin position="456"/>
        <end position="479"/>
    </location>
</feature>
<dbReference type="Pfam" id="PF13296">
    <property type="entry name" value="T6SS_Vgr"/>
    <property type="match status" value="1"/>
</dbReference>
<evidence type="ECO:0000259" key="3">
    <source>
        <dbReference type="Pfam" id="PF04717"/>
    </source>
</evidence>
<dbReference type="Pfam" id="PF10106">
    <property type="entry name" value="DUF2345"/>
    <property type="match status" value="1"/>
</dbReference>
<feature type="domain" description="DUF2345" evidence="4">
    <location>
        <begin position="739"/>
        <end position="893"/>
    </location>
</feature>
<dbReference type="SUPFAM" id="SSF69255">
    <property type="entry name" value="gp5 N-terminal domain-like"/>
    <property type="match status" value="1"/>
</dbReference>
<name>A0A845GI77_9BURK</name>
<comment type="similarity">
    <text evidence="1">Belongs to the VgrG protein family.</text>
</comment>
<feature type="domain" description="Gp5/Type VI secretion system Vgr protein OB-fold" evidence="3">
    <location>
        <begin position="477"/>
        <end position="529"/>
    </location>
</feature>
<sequence length="993" mass="105842">MLDQALSFVLDGYTQSSRLLRLSTPIGTDKLLAESVRVEESIGSGYTFRIEALSTDADIPLKSLLGQPALLELLTIAGTDAPRPFHGHITSVELHGSNGGFARYQLTVEPWSAFLGLGRDSRIFQDMNVFDIIDAVCASYEGQGRLTPLRRFDILDRDVYAKRSLTTQYQESDLAFITRLMEEEGLFYFYEHSGDADSPTLGSHTMVIADHNGSFVANAQPVIRYTQPGAVMREDSLDRWRTEMRLQTNAVSLRSWDYRSLGTRRVSASGEGPMLASDDVPGAYAYTSREHGQRMADRQVEALQASREIHVGAGTVRTLAPATTFTLQGVSQLDAADSDQQRQFLIVRVVHLMHNNLSAETQGSILKMLGKGPLSAALEEETRGSLHAVGSTIAERPLYRNRIDAIPAATPYRSLARTERPVMRGQQSAIVVGPAGAVVHTDRDHRIKVQFHWQRGSASHSRLDHPAAASHTGAPADDTAGTWVRVATPLAPVAGANWGSNAVPRVGQEVLVDFIEGNIDRPVVIGALYNGKGAEDAQHNTVAQGGGASTGNASAWFPGATGAHAHPAALSGLKSQAMQASQQGAGSYSQLVFDDTPGEPRLALQHHAAPHAGTSELNLGQLRHQTDNQRLAPAGFGAELKTEHSAALRAGQGMLLTSHGGSGAQLDSNEARSQAEASQQLLQQLAETAQKHNAKLAGEKAPAEMPAVAAMAHSAEVLGRSASGSDQQDTSGGLGMAAAYREAHLQLSSPAGIAAVTPASAVLAGQGSSSLAAGQDINLAAQANSLHLVAGGISLFTYGKATAAQKPNQETGIRLHAASGRVSSQSQSGPTRLTADKAITVASVARSVNVTAKQHVMLTAQGAHLKLEGGNIELHGPGTISFKASQKELTGPASATAELPRLPNGELNLTQSVRHAYAAQYQVLRGEQRLAQQPYLLKLPDGSLHYGLTDAKGKTIKVGTQEPKPVELTLLAKDSWDQENINVWHQEMDRHWD</sequence>
<evidence type="ECO:0000256" key="1">
    <source>
        <dbReference type="ARBA" id="ARBA00005558"/>
    </source>
</evidence>
<gene>
    <name evidence="6" type="primary">tssI</name>
    <name evidence="6" type="ORF">GTP90_09000</name>
</gene>
<dbReference type="Pfam" id="PF04717">
    <property type="entry name" value="Phage_base_V"/>
    <property type="match status" value="1"/>
</dbReference>
<dbReference type="Gene3D" id="2.30.110.50">
    <property type="match status" value="1"/>
</dbReference>
<dbReference type="InterPro" id="IPR017847">
    <property type="entry name" value="T6SS_RhsGE_Vgr_subset"/>
</dbReference>
<dbReference type="RefSeq" id="WP_161083181.1">
    <property type="nucleotide sequence ID" value="NZ_WWCX01000009.1"/>
</dbReference>
<accession>A0A845GI77</accession>
<dbReference type="Gene3D" id="4.10.220.110">
    <property type="match status" value="1"/>
</dbReference>
<feature type="domain" description="Putative type VI secretion system Rhs element associated Vgr" evidence="5">
    <location>
        <begin position="585"/>
        <end position="689"/>
    </location>
</feature>